<dbReference type="Proteomes" id="UP001605036">
    <property type="component" value="Unassembled WGS sequence"/>
</dbReference>
<gene>
    <name evidence="2" type="ORF">R1flu_026152</name>
</gene>
<evidence type="ECO:0000313" key="3">
    <source>
        <dbReference type="Proteomes" id="UP001605036"/>
    </source>
</evidence>
<reference evidence="2 3" key="1">
    <citation type="submission" date="2024-09" db="EMBL/GenBank/DDBJ databases">
        <title>Chromosome-scale assembly of Riccia fluitans.</title>
        <authorList>
            <person name="Paukszto L."/>
            <person name="Sawicki J."/>
            <person name="Karawczyk K."/>
            <person name="Piernik-Szablinska J."/>
            <person name="Szczecinska M."/>
            <person name="Mazdziarz M."/>
        </authorList>
    </citation>
    <scope>NUCLEOTIDE SEQUENCE [LARGE SCALE GENOMIC DNA]</scope>
    <source>
        <strain evidence="2">Rf_01</strain>
        <tissue evidence="2">Aerial parts of the thallus</tissue>
    </source>
</reference>
<dbReference type="EMBL" id="JBHFFA010000008">
    <property type="protein sequence ID" value="KAL2607579.1"/>
    <property type="molecule type" value="Genomic_DNA"/>
</dbReference>
<dbReference type="AlphaFoldDB" id="A0ABD1XF52"/>
<feature type="compositionally biased region" description="Basic residues" evidence="1">
    <location>
        <begin position="1"/>
        <end position="10"/>
    </location>
</feature>
<comment type="caution">
    <text evidence="2">The sequence shown here is derived from an EMBL/GenBank/DDBJ whole genome shotgun (WGS) entry which is preliminary data.</text>
</comment>
<name>A0ABD1XF52_9MARC</name>
<keyword evidence="3" id="KW-1185">Reference proteome</keyword>
<protein>
    <submittedName>
        <fullName evidence="2">Uncharacterized protein</fullName>
    </submittedName>
</protein>
<feature type="region of interest" description="Disordered" evidence="1">
    <location>
        <begin position="1"/>
        <end position="46"/>
    </location>
</feature>
<organism evidence="2 3">
    <name type="scientific">Riccia fluitans</name>
    <dbReference type="NCBI Taxonomy" id="41844"/>
    <lineage>
        <taxon>Eukaryota</taxon>
        <taxon>Viridiplantae</taxon>
        <taxon>Streptophyta</taxon>
        <taxon>Embryophyta</taxon>
        <taxon>Marchantiophyta</taxon>
        <taxon>Marchantiopsida</taxon>
        <taxon>Marchantiidae</taxon>
        <taxon>Marchantiales</taxon>
        <taxon>Ricciaceae</taxon>
        <taxon>Riccia</taxon>
    </lineage>
</organism>
<evidence type="ECO:0000256" key="1">
    <source>
        <dbReference type="SAM" id="MobiDB-lite"/>
    </source>
</evidence>
<sequence length="69" mass="7665">MASGSGRRKGKSPELPEEGELMPEVPPPPPKKGRPGPSQTQEEKTTHLVENVEMRHASFIWFVHTTFGL</sequence>
<evidence type="ECO:0000313" key="2">
    <source>
        <dbReference type="EMBL" id="KAL2607579.1"/>
    </source>
</evidence>
<proteinExistence type="predicted"/>
<accession>A0ABD1XF52</accession>